<gene>
    <name evidence="1" type="ORF">ABNG04_16370</name>
</gene>
<protein>
    <submittedName>
        <fullName evidence="1">Uncharacterized protein</fullName>
    </submittedName>
</protein>
<dbReference type="RefSeq" id="WP_371163436.1">
    <property type="nucleotide sequence ID" value="NZ_JBEDNY010000007.1"/>
</dbReference>
<organism evidence="1 2">
    <name type="scientific">Halorubrum miltondacostae</name>
    <dbReference type="NCBI Taxonomy" id="3076378"/>
    <lineage>
        <taxon>Archaea</taxon>
        <taxon>Methanobacteriati</taxon>
        <taxon>Methanobacteriota</taxon>
        <taxon>Stenosarchaea group</taxon>
        <taxon>Halobacteria</taxon>
        <taxon>Halobacteriales</taxon>
        <taxon>Haloferacaceae</taxon>
        <taxon>Halorubrum</taxon>
    </lineage>
</organism>
<dbReference type="Proteomes" id="UP001567572">
    <property type="component" value="Unassembled WGS sequence"/>
</dbReference>
<dbReference type="AlphaFoldDB" id="A0ABD5MA38"/>
<comment type="caution">
    <text evidence="1">The sequence shown here is derived from an EMBL/GenBank/DDBJ whole genome shotgun (WGS) entry which is preliminary data.</text>
</comment>
<evidence type="ECO:0000313" key="2">
    <source>
        <dbReference type="Proteomes" id="UP001567572"/>
    </source>
</evidence>
<proteinExistence type="predicted"/>
<reference evidence="1 2" key="1">
    <citation type="submission" date="2024-06" db="EMBL/GenBank/DDBJ databases">
        <title>Halorubrum miltondacostae sp. nov., a potential PHA producer isolated from an inland solar saltern in Rio Maior, Portugal.</title>
        <authorList>
            <person name="Albuquerque L."/>
            <person name="Viver T."/>
            <person name="Barroso C."/>
            <person name="Claudino R."/>
            <person name="Galvan M."/>
            <person name="Simoes G."/>
            <person name="Lobo Da Cunha A."/>
            <person name="Egas C."/>
        </authorList>
    </citation>
    <scope>NUCLEOTIDE SEQUENCE [LARGE SCALE GENOMIC DNA]</scope>
    <source>
        <strain evidence="1 2">RMP-11</strain>
    </source>
</reference>
<sequence>MSEVAAATTIEFTQATIQQLRQRCDDQESVDDLISNLLDETRNSVTLKEFIDLLGEEVDPVQIALYEDVSSLLFTVNATSTGEELEAAVEEIDAVEIDGAQFSFDVKDDPGAPQDLGRLSLYTTVELTEINDGATQDSVKKPVSREEGVKKVEEWVRSNKELKPL</sequence>
<name>A0ABD5MA38_9EURY</name>
<accession>A0ABD5MA38</accession>
<dbReference type="EMBL" id="JBEDNY010000007">
    <property type="protein sequence ID" value="MEZ3165414.1"/>
    <property type="molecule type" value="Genomic_DNA"/>
</dbReference>
<keyword evidence="2" id="KW-1185">Reference proteome</keyword>
<evidence type="ECO:0000313" key="1">
    <source>
        <dbReference type="EMBL" id="MEZ3165414.1"/>
    </source>
</evidence>